<evidence type="ECO:0000313" key="2">
    <source>
        <dbReference type="Proteomes" id="UP000887566"/>
    </source>
</evidence>
<proteinExistence type="predicted"/>
<organism evidence="2 3">
    <name type="scientific">Plectus sambesii</name>
    <dbReference type="NCBI Taxonomy" id="2011161"/>
    <lineage>
        <taxon>Eukaryota</taxon>
        <taxon>Metazoa</taxon>
        <taxon>Ecdysozoa</taxon>
        <taxon>Nematoda</taxon>
        <taxon>Chromadorea</taxon>
        <taxon>Plectida</taxon>
        <taxon>Plectina</taxon>
        <taxon>Plectoidea</taxon>
        <taxon>Plectidae</taxon>
        <taxon>Plectus</taxon>
    </lineage>
</organism>
<evidence type="ECO:0000256" key="1">
    <source>
        <dbReference type="SAM" id="MobiDB-lite"/>
    </source>
</evidence>
<dbReference type="AlphaFoldDB" id="A0A914VDG8"/>
<dbReference type="Proteomes" id="UP000887566">
    <property type="component" value="Unplaced"/>
</dbReference>
<keyword evidence="2" id="KW-1185">Reference proteome</keyword>
<feature type="compositionally biased region" description="Basic residues" evidence="1">
    <location>
        <begin position="108"/>
        <end position="118"/>
    </location>
</feature>
<name>A0A914VDG8_9BILA</name>
<feature type="compositionally biased region" description="Basic and acidic residues" evidence="1">
    <location>
        <begin position="60"/>
        <end position="76"/>
    </location>
</feature>
<feature type="compositionally biased region" description="Polar residues" evidence="1">
    <location>
        <begin position="148"/>
        <end position="163"/>
    </location>
</feature>
<sequence length="259" mass="28669">MGRSSRLFGLIAPSGRGRQMVVDGRSLLLADDCAQRPPPPPPLIRPAHRIHTHTLAPPATREKQQARPARGDDKNRQGLRRRSAKTDRPNRPSRFNNCSPAPTDRRRGQERKKWRTAHSRSQPTIISHMTPRPTRSILDQRGGEEKSAQSNQLPEPWNESTAATARFRRGEPTDPEGGEKATGACQRGPWAGGSCGRRGERSAATGLPTHGRLALPPLTARRRRRRSISDMANSNRPTDPTDTDPTGPGDYARPDHLLM</sequence>
<feature type="region of interest" description="Disordered" evidence="1">
    <location>
        <begin position="31"/>
        <end position="259"/>
    </location>
</feature>
<evidence type="ECO:0000313" key="3">
    <source>
        <dbReference type="WBParaSite" id="PSAMB.scaffold1742size28218.g14684.t1"/>
    </source>
</evidence>
<reference evidence="3" key="1">
    <citation type="submission" date="2022-11" db="UniProtKB">
        <authorList>
            <consortium name="WormBaseParasite"/>
        </authorList>
    </citation>
    <scope>IDENTIFICATION</scope>
</reference>
<accession>A0A914VDG8</accession>
<feature type="compositionally biased region" description="Low complexity" evidence="1">
    <location>
        <begin position="237"/>
        <end position="250"/>
    </location>
</feature>
<dbReference type="WBParaSite" id="PSAMB.scaffold1742size28218.g14684.t1">
    <property type="protein sequence ID" value="PSAMB.scaffold1742size28218.g14684.t1"/>
    <property type="gene ID" value="PSAMB.scaffold1742size28218.g14684"/>
</dbReference>
<protein>
    <submittedName>
        <fullName evidence="3">Uncharacterized protein</fullName>
    </submittedName>
</protein>